<dbReference type="InterPro" id="IPR002888">
    <property type="entry name" value="2Fe-2S-bd"/>
</dbReference>
<keyword evidence="1" id="KW-0001">2Fe-2S</keyword>
<keyword evidence="5" id="KW-0411">Iron-sulfur</keyword>
<dbReference type="SUPFAM" id="SSF47741">
    <property type="entry name" value="CO dehydrogenase ISP C-domain like"/>
    <property type="match status" value="1"/>
</dbReference>
<dbReference type="PROSITE" id="PS51085">
    <property type="entry name" value="2FE2S_FER_2"/>
    <property type="match status" value="1"/>
</dbReference>
<dbReference type="GO" id="GO:0051537">
    <property type="term" value="F:2 iron, 2 sulfur cluster binding"/>
    <property type="evidence" value="ECO:0007669"/>
    <property type="project" value="UniProtKB-KW"/>
</dbReference>
<keyword evidence="10" id="KW-1185">Reference proteome</keyword>
<dbReference type="InterPro" id="IPR051452">
    <property type="entry name" value="Diverse_Oxidoreductases"/>
</dbReference>
<accession>A0A2N0DET9</accession>
<dbReference type="Pfam" id="PF01799">
    <property type="entry name" value="Fer2_2"/>
    <property type="match status" value="1"/>
</dbReference>
<dbReference type="Proteomes" id="UP000232164">
    <property type="component" value="Unassembled WGS sequence"/>
</dbReference>
<reference evidence="8" key="3">
    <citation type="submission" date="2022-09" db="EMBL/GenBank/DDBJ databases">
        <title>Australian commercial rhizobial inoculants.</title>
        <authorList>
            <person name="Kohlmeier M.G."/>
            <person name="O'Hara G.W."/>
            <person name="Colombi E."/>
            <person name="Ramsay J.P."/>
            <person name="Terpolilli J."/>
        </authorList>
    </citation>
    <scope>NUCLEOTIDE SEQUENCE</scope>
    <source>
        <strain evidence="8">WSM1592</strain>
        <plasmid evidence="8">pWSM1592_1</plasmid>
    </source>
</reference>
<dbReference type="EMBL" id="CP104144">
    <property type="protein sequence ID" value="UWU17875.1"/>
    <property type="molecule type" value="Genomic_DNA"/>
</dbReference>
<reference evidence="7 9" key="1">
    <citation type="submission" date="2017-11" db="EMBL/GenBank/DDBJ databases">
        <authorList>
            <person name="Han C.G."/>
        </authorList>
    </citation>
    <scope>NUCLEOTIDE SEQUENCE [LARGE SCALE GENOMIC DNA]</scope>
    <source>
        <strain evidence="7 9">HCNT1</strain>
    </source>
</reference>
<evidence type="ECO:0000256" key="1">
    <source>
        <dbReference type="ARBA" id="ARBA00022714"/>
    </source>
</evidence>
<keyword evidence="4" id="KW-0408">Iron</keyword>
<dbReference type="SUPFAM" id="SSF54292">
    <property type="entry name" value="2Fe-2S ferredoxin-like"/>
    <property type="match status" value="1"/>
</dbReference>
<dbReference type="GO" id="GO:0046872">
    <property type="term" value="F:metal ion binding"/>
    <property type="evidence" value="ECO:0007669"/>
    <property type="project" value="UniProtKB-KW"/>
</dbReference>
<evidence type="ECO:0000313" key="9">
    <source>
        <dbReference type="Proteomes" id="UP000232164"/>
    </source>
</evidence>
<evidence type="ECO:0000259" key="6">
    <source>
        <dbReference type="PROSITE" id="PS51085"/>
    </source>
</evidence>
<dbReference type="AlphaFoldDB" id="A0A2N0DET9"/>
<sequence>MTNTFELTVNGTARLLQHPGDRTLLDVLRDELGLKGAKYGCGKGQCGACTVLIDGAPARACVLRAKRAAGHDITTLEGLADRPTGALCVVQKAFLECEGAQCGYCLNGMVMTASALLRNNPSPTREDIRLALRHNLCRCGAHVEIIASVERAAELMRGALHD</sequence>
<reference evidence="7 9" key="2">
    <citation type="submission" date="2017-12" db="EMBL/GenBank/DDBJ databases">
        <title>Genome sequence of Rhizobium sullae HCNT1 isolated from Sulla coronaria nodules and featuring peculiar denitrification phenotypes.</title>
        <authorList>
            <person name="De Diego-Diaz B."/>
            <person name="Treu L."/>
            <person name="Campanaro S."/>
            <person name="Da Silva Duarte V."/>
            <person name="Basaglia M."/>
            <person name="Favaro L."/>
            <person name="Casella S."/>
            <person name="Squartini A."/>
        </authorList>
    </citation>
    <scope>NUCLEOTIDE SEQUENCE [LARGE SCALE GENOMIC DNA]</scope>
    <source>
        <strain evidence="7 9">HCNT1</strain>
    </source>
</reference>
<evidence type="ECO:0000256" key="5">
    <source>
        <dbReference type="ARBA" id="ARBA00023014"/>
    </source>
</evidence>
<dbReference type="InterPro" id="IPR001041">
    <property type="entry name" value="2Fe-2S_ferredoxin-type"/>
</dbReference>
<evidence type="ECO:0000313" key="8">
    <source>
        <dbReference type="EMBL" id="UWU17875.1"/>
    </source>
</evidence>
<dbReference type="EMBL" id="PIQN01000003">
    <property type="protein sequence ID" value="PKA44615.1"/>
    <property type="molecule type" value="Genomic_DNA"/>
</dbReference>
<dbReference type="GO" id="GO:0016491">
    <property type="term" value="F:oxidoreductase activity"/>
    <property type="evidence" value="ECO:0007669"/>
    <property type="project" value="UniProtKB-KW"/>
</dbReference>
<dbReference type="RefSeq" id="WP_027511425.1">
    <property type="nucleotide sequence ID" value="NZ_CP104144.1"/>
</dbReference>
<evidence type="ECO:0000256" key="3">
    <source>
        <dbReference type="ARBA" id="ARBA00023002"/>
    </source>
</evidence>
<keyword evidence="8" id="KW-0614">Plasmid</keyword>
<organism evidence="7 9">
    <name type="scientific">Rhizobium sullae</name>
    <name type="common">Rhizobium hedysari</name>
    <dbReference type="NCBI Taxonomy" id="50338"/>
    <lineage>
        <taxon>Bacteria</taxon>
        <taxon>Pseudomonadati</taxon>
        <taxon>Pseudomonadota</taxon>
        <taxon>Alphaproteobacteria</taxon>
        <taxon>Hyphomicrobiales</taxon>
        <taxon>Rhizobiaceae</taxon>
        <taxon>Rhizobium/Agrobacterium group</taxon>
        <taxon>Rhizobium</taxon>
    </lineage>
</organism>
<feature type="domain" description="2Fe-2S ferredoxin-type" evidence="6">
    <location>
        <begin position="3"/>
        <end position="79"/>
    </location>
</feature>
<gene>
    <name evidence="7" type="ORF">CWR43_01770</name>
    <name evidence="8" type="ORF">N2599_21390</name>
</gene>
<dbReference type="InterPro" id="IPR006058">
    <property type="entry name" value="2Fe2S_fd_BS"/>
</dbReference>
<evidence type="ECO:0000256" key="2">
    <source>
        <dbReference type="ARBA" id="ARBA00022723"/>
    </source>
</evidence>
<dbReference type="Proteomes" id="UP001060123">
    <property type="component" value="Plasmid pWSM1592_1"/>
</dbReference>
<dbReference type="PROSITE" id="PS00197">
    <property type="entry name" value="2FE2S_FER_1"/>
    <property type="match status" value="1"/>
</dbReference>
<dbReference type="InterPro" id="IPR036884">
    <property type="entry name" value="2Fe-2S-bd_dom_sf"/>
</dbReference>
<name>A0A2N0DET9_RHISU</name>
<evidence type="ECO:0000313" key="7">
    <source>
        <dbReference type="EMBL" id="PKA44615.1"/>
    </source>
</evidence>
<keyword evidence="3" id="KW-0560">Oxidoreductase</keyword>
<dbReference type="Gene3D" id="3.10.20.30">
    <property type="match status" value="1"/>
</dbReference>
<proteinExistence type="predicted"/>
<dbReference type="InterPro" id="IPR012675">
    <property type="entry name" value="Beta-grasp_dom_sf"/>
</dbReference>
<evidence type="ECO:0000256" key="4">
    <source>
        <dbReference type="ARBA" id="ARBA00023004"/>
    </source>
</evidence>
<dbReference type="Gene3D" id="1.10.150.120">
    <property type="entry name" value="[2Fe-2S]-binding domain"/>
    <property type="match status" value="1"/>
</dbReference>
<dbReference type="CDD" id="cd00207">
    <property type="entry name" value="fer2"/>
    <property type="match status" value="1"/>
</dbReference>
<dbReference type="Pfam" id="PF00111">
    <property type="entry name" value="Fer2"/>
    <property type="match status" value="1"/>
</dbReference>
<dbReference type="InterPro" id="IPR036010">
    <property type="entry name" value="2Fe-2S_ferredoxin-like_sf"/>
</dbReference>
<evidence type="ECO:0000313" key="10">
    <source>
        <dbReference type="Proteomes" id="UP001060123"/>
    </source>
</evidence>
<protein>
    <submittedName>
        <fullName evidence="7">(2Fe-2S)-binding protein</fullName>
    </submittedName>
</protein>
<geneLocation type="plasmid" evidence="8 10">
    <name>pWSM1592_1</name>
</geneLocation>
<dbReference type="PANTHER" id="PTHR44379:SF6">
    <property type="entry name" value="BLR6046 PROTEIN"/>
    <property type="match status" value="1"/>
</dbReference>
<dbReference type="PANTHER" id="PTHR44379">
    <property type="entry name" value="OXIDOREDUCTASE WITH IRON-SULFUR SUBUNIT"/>
    <property type="match status" value="1"/>
</dbReference>
<dbReference type="STRING" id="1041146.GCA_000427985_02028"/>
<keyword evidence="2" id="KW-0479">Metal-binding</keyword>